<accession>B9T006</accession>
<gene>
    <name evidence="1" type="ORF">RCOM_0040590</name>
</gene>
<evidence type="ECO:0000313" key="1">
    <source>
        <dbReference type="EMBL" id="EEF30811.1"/>
    </source>
</evidence>
<keyword evidence="2" id="KW-1185">Reference proteome</keyword>
<name>B9T006_RICCO</name>
<proteinExistence type="predicted"/>
<protein>
    <submittedName>
        <fullName evidence="1">Uncharacterized protein</fullName>
    </submittedName>
</protein>
<organism evidence="1 2">
    <name type="scientific">Ricinus communis</name>
    <name type="common">Castor bean</name>
    <dbReference type="NCBI Taxonomy" id="3988"/>
    <lineage>
        <taxon>Eukaryota</taxon>
        <taxon>Viridiplantae</taxon>
        <taxon>Streptophyta</taxon>
        <taxon>Embryophyta</taxon>
        <taxon>Tracheophyta</taxon>
        <taxon>Spermatophyta</taxon>
        <taxon>Magnoliopsida</taxon>
        <taxon>eudicotyledons</taxon>
        <taxon>Gunneridae</taxon>
        <taxon>Pentapetalae</taxon>
        <taxon>rosids</taxon>
        <taxon>fabids</taxon>
        <taxon>Malpighiales</taxon>
        <taxon>Euphorbiaceae</taxon>
        <taxon>Acalyphoideae</taxon>
        <taxon>Acalypheae</taxon>
        <taxon>Ricinus</taxon>
    </lineage>
</organism>
<dbReference type="EMBL" id="EQ974292">
    <property type="protein sequence ID" value="EEF30811.1"/>
    <property type="molecule type" value="Genomic_DNA"/>
</dbReference>
<dbReference type="AlphaFoldDB" id="B9T006"/>
<dbReference type="InParanoid" id="B9T006"/>
<evidence type="ECO:0000313" key="2">
    <source>
        <dbReference type="Proteomes" id="UP000008311"/>
    </source>
</evidence>
<reference evidence="2" key="1">
    <citation type="journal article" date="2010" name="Nat. Biotechnol.">
        <title>Draft genome sequence of the oilseed species Ricinus communis.</title>
        <authorList>
            <person name="Chan A.P."/>
            <person name="Crabtree J."/>
            <person name="Zhao Q."/>
            <person name="Lorenzi H."/>
            <person name="Orvis J."/>
            <person name="Puiu D."/>
            <person name="Melake-Berhan A."/>
            <person name="Jones K.M."/>
            <person name="Redman J."/>
            <person name="Chen G."/>
            <person name="Cahoon E.B."/>
            <person name="Gedil M."/>
            <person name="Stanke M."/>
            <person name="Haas B.J."/>
            <person name="Wortman J.R."/>
            <person name="Fraser-Liggett C.M."/>
            <person name="Ravel J."/>
            <person name="Rabinowicz P.D."/>
        </authorList>
    </citation>
    <scope>NUCLEOTIDE SEQUENCE [LARGE SCALE GENOMIC DNA]</scope>
    <source>
        <strain evidence="2">cv. Hale</strain>
    </source>
</reference>
<sequence>MGSMAIECETAEVWWTALTAERIMNLYIDVLAEYLRRVSSNLDVYCFKFAKRTANSGAHALAHYAQHVEMD</sequence>
<dbReference type="Proteomes" id="UP000008311">
    <property type="component" value="Unassembled WGS sequence"/>
</dbReference>